<evidence type="ECO:0000256" key="4">
    <source>
        <dbReference type="SAM" id="MobiDB-lite"/>
    </source>
</evidence>
<dbReference type="Gene3D" id="3.30.1320.10">
    <property type="match status" value="1"/>
</dbReference>
<feature type="compositionally biased region" description="Basic and acidic residues" evidence="4">
    <location>
        <begin position="122"/>
        <end position="138"/>
    </location>
</feature>
<sequence>MLTIRLRRTGKKHEPNYRIVVADNRKSVYAPYVENIGTFNPKTKNIVLNKEQALEWMGKGAQPSNTVSKIFEKEGLKHKSIKIKKFRAVSKTELEAQKKAEEAEKAKAQAEKEAALAAFEKQVEEEKAAVPKEDKLQEMAEESIAEVKEESAKRGPADSGEKEKPEAEPEKAILEGKPAESTEKAE</sequence>
<dbReference type="GO" id="GO:0006412">
    <property type="term" value="P:translation"/>
    <property type="evidence" value="ECO:0007669"/>
    <property type="project" value="UniProtKB-UniRule"/>
</dbReference>
<keyword evidence="1 3" id="KW-0689">Ribosomal protein</keyword>
<evidence type="ECO:0000256" key="2">
    <source>
        <dbReference type="ARBA" id="ARBA00023274"/>
    </source>
</evidence>
<dbReference type="GO" id="GO:0005737">
    <property type="term" value="C:cytoplasm"/>
    <property type="evidence" value="ECO:0007669"/>
    <property type="project" value="UniProtKB-ARBA"/>
</dbReference>
<dbReference type="HAMAP" id="MF_00385">
    <property type="entry name" value="Ribosomal_bS16"/>
    <property type="match status" value="1"/>
</dbReference>
<dbReference type="EMBL" id="MEZT01000021">
    <property type="protein sequence ID" value="OGD56415.1"/>
    <property type="molecule type" value="Genomic_DNA"/>
</dbReference>
<feature type="region of interest" description="Disordered" evidence="4">
    <location>
        <begin position="122"/>
        <end position="186"/>
    </location>
</feature>
<feature type="compositionally biased region" description="Basic and acidic residues" evidence="4">
    <location>
        <begin position="145"/>
        <end position="186"/>
    </location>
</feature>
<dbReference type="Pfam" id="PF00886">
    <property type="entry name" value="Ribosomal_S16"/>
    <property type="match status" value="1"/>
</dbReference>
<dbReference type="Proteomes" id="UP000178764">
    <property type="component" value="Unassembled WGS sequence"/>
</dbReference>
<evidence type="ECO:0000256" key="3">
    <source>
        <dbReference type="HAMAP-Rule" id="MF_00385"/>
    </source>
</evidence>
<dbReference type="PANTHER" id="PTHR12919">
    <property type="entry name" value="30S RIBOSOMAL PROTEIN S16"/>
    <property type="match status" value="1"/>
</dbReference>
<comment type="similarity">
    <text evidence="3">Belongs to the bacterial ribosomal protein bS16 family.</text>
</comment>
<gene>
    <name evidence="3" type="primary">rpsP</name>
    <name evidence="5" type="ORF">A2V71_04780</name>
</gene>
<evidence type="ECO:0000313" key="6">
    <source>
        <dbReference type="Proteomes" id="UP000178764"/>
    </source>
</evidence>
<proteinExistence type="inferred from homology"/>
<dbReference type="PANTHER" id="PTHR12919:SF20">
    <property type="entry name" value="SMALL RIBOSOMAL SUBUNIT PROTEIN BS16M"/>
    <property type="match status" value="1"/>
</dbReference>
<dbReference type="InterPro" id="IPR023803">
    <property type="entry name" value="Ribosomal_bS16_dom_sf"/>
</dbReference>
<dbReference type="InterPro" id="IPR000307">
    <property type="entry name" value="Ribosomal_bS16"/>
</dbReference>
<accession>A0A1F5DMS7</accession>
<keyword evidence="2 3" id="KW-0687">Ribonucleoprotein</keyword>
<dbReference type="SUPFAM" id="SSF54565">
    <property type="entry name" value="Ribosomal protein S16"/>
    <property type="match status" value="1"/>
</dbReference>
<dbReference type="NCBIfam" id="TIGR00002">
    <property type="entry name" value="S16"/>
    <property type="match status" value="1"/>
</dbReference>
<evidence type="ECO:0000313" key="5">
    <source>
        <dbReference type="EMBL" id="OGD56415.1"/>
    </source>
</evidence>
<protein>
    <recommendedName>
        <fullName evidence="3">Small ribosomal subunit protein bS16</fullName>
    </recommendedName>
</protein>
<evidence type="ECO:0000256" key="1">
    <source>
        <dbReference type="ARBA" id="ARBA00022980"/>
    </source>
</evidence>
<reference evidence="5 6" key="1">
    <citation type="journal article" date="2016" name="Nat. Commun.">
        <title>Thousands of microbial genomes shed light on interconnected biogeochemical processes in an aquifer system.</title>
        <authorList>
            <person name="Anantharaman K."/>
            <person name="Brown C.T."/>
            <person name="Hug L.A."/>
            <person name="Sharon I."/>
            <person name="Castelle C.J."/>
            <person name="Probst A.J."/>
            <person name="Thomas B.C."/>
            <person name="Singh A."/>
            <person name="Wilkins M.J."/>
            <person name="Karaoz U."/>
            <person name="Brodie E.L."/>
            <person name="Williams K.H."/>
            <person name="Hubbard S.S."/>
            <person name="Banfield J.F."/>
        </authorList>
    </citation>
    <scope>NUCLEOTIDE SEQUENCE [LARGE SCALE GENOMIC DNA]</scope>
</reference>
<dbReference type="GO" id="GO:0015935">
    <property type="term" value="C:small ribosomal subunit"/>
    <property type="evidence" value="ECO:0007669"/>
    <property type="project" value="TreeGrafter"/>
</dbReference>
<comment type="caution">
    <text evidence="5">The sequence shown here is derived from an EMBL/GenBank/DDBJ whole genome shotgun (WGS) entry which is preliminary data.</text>
</comment>
<dbReference type="AlphaFoldDB" id="A0A1F5DMS7"/>
<name>A0A1F5DMS7_9BACT</name>
<dbReference type="GO" id="GO:0003735">
    <property type="term" value="F:structural constituent of ribosome"/>
    <property type="evidence" value="ECO:0007669"/>
    <property type="project" value="InterPro"/>
</dbReference>
<organism evidence="5 6">
    <name type="scientific">Candidatus Berkelbacteria bacterium RBG_13_40_8</name>
    <dbReference type="NCBI Taxonomy" id="1797467"/>
    <lineage>
        <taxon>Bacteria</taxon>
        <taxon>Candidatus Berkelbacteria</taxon>
    </lineage>
</organism>